<evidence type="ECO:0000313" key="15">
    <source>
        <dbReference type="Proteomes" id="UP001199424"/>
    </source>
</evidence>
<dbReference type="GO" id="GO:0009341">
    <property type="term" value="C:beta-galactosidase complex"/>
    <property type="evidence" value="ECO:0007669"/>
    <property type="project" value="InterPro"/>
</dbReference>
<dbReference type="InterPro" id="IPR013738">
    <property type="entry name" value="Beta_galactosidase_Trimer"/>
</dbReference>
<protein>
    <recommendedName>
        <fullName evidence="3 8">Beta-galactosidase</fullName>
        <shortName evidence="8">Beta-gal</shortName>
        <ecNumber evidence="3 8">3.2.1.23</ecNumber>
    </recommendedName>
</protein>
<dbReference type="CDD" id="cd03143">
    <property type="entry name" value="A4_beta-galactosidase_middle_domain"/>
    <property type="match status" value="1"/>
</dbReference>
<evidence type="ECO:0000259" key="13">
    <source>
        <dbReference type="Pfam" id="PF08533"/>
    </source>
</evidence>
<keyword evidence="7 8" id="KW-0326">Glycosidase</keyword>
<keyword evidence="15" id="KW-1185">Reference proteome</keyword>
<feature type="domain" description="Beta-galactosidase trimerisation" evidence="12">
    <location>
        <begin position="405"/>
        <end position="607"/>
    </location>
</feature>
<dbReference type="Proteomes" id="UP001199424">
    <property type="component" value="Unassembled WGS sequence"/>
</dbReference>
<feature type="domain" description="Beta-galactosidase C-terminal" evidence="13">
    <location>
        <begin position="627"/>
        <end position="682"/>
    </location>
</feature>
<dbReference type="SUPFAM" id="SSF52317">
    <property type="entry name" value="Class I glutamine amidotransferase-like"/>
    <property type="match status" value="1"/>
</dbReference>
<proteinExistence type="inferred from homology"/>
<dbReference type="Pfam" id="PF08533">
    <property type="entry name" value="Glyco_hydro_42C"/>
    <property type="match status" value="1"/>
</dbReference>
<evidence type="ECO:0000259" key="11">
    <source>
        <dbReference type="Pfam" id="PF02449"/>
    </source>
</evidence>
<dbReference type="InterPro" id="IPR013739">
    <property type="entry name" value="Beta_galactosidase_C"/>
</dbReference>
<dbReference type="SUPFAM" id="SSF51445">
    <property type="entry name" value="(Trans)glycosidases"/>
    <property type="match status" value="1"/>
</dbReference>
<evidence type="ECO:0000256" key="7">
    <source>
        <dbReference type="ARBA" id="ARBA00023295"/>
    </source>
</evidence>
<dbReference type="InterPro" id="IPR003476">
    <property type="entry name" value="Glyco_hydro_42"/>
</dbReference>
<feature type="binding site" evidence="10">
    <location>
        <position position="109"/>
    </location>
    <ligand>
        <name>substrate</name>
    </ligand>
</feature>
<keyword evidence="6" id="KW-0862">Zinc</keyword>
<evidence type="ECO:0000256" key="3">
    <source>
        <dbReference type="ARBA" id="ARBA00012756"/>
    </source>
</evidence>
<gene>
    <name evidence="14" type="ORF">LKD31_05550</name>
</gene>
<dbReference type="AlphaFoldDB" id="A0AAE3ALI0"/>
<keyword evidence="4" id="KW-0479">Metal-binding</keyword>
<dbReference type="InterPro" id="IPR013529">
    <property type="entry name" value="Glyco_hydro_42_N"/>
</dbReference>
<evidence type="ECO:0000256" key="2">
    <source>
        <dbReference type="ARBA" id="ARBA00005940"/>
    </source>
</evidence>
<evidence type="ECO:0000259" key="12">
    <source>
        <dbReference type="Pfam" id="PF08532"/>
    </source>
</evidence>
<dbReference type="GO" id="GO:0004565">
    <property type="term" value="F:beta-galactosidase activity"/>
    <property type="evidence" value="ECO:0007669"/>
    <property type="project" value="UniProtKB-EC"/>
</dbReference>
<evidence type="ECO:0000256" key="9">
    <source>
        <dbReference type="PIRSR" id="PIRSR001084-1"/>
    </source>
</evidence>
<feature type="active site" description="Nucleophile" evidence="9">
    <location>
        <position position="313"/>
    </location>
</feature>
<dbReference type="InterPro" id="IPR017853">
    <property type="entry name" value="GH"/>
</dbReference>
<name>A0AAE3ALI0_9FIRM</name>
<evidence type="ECO:0000256" key="1">
    <source>
        <dbReference type="ARBA" id="ARBA00001412"/>
    </source>
</evidence>
<evidence type="ECO:0000256" key="10">
    <source>
        <dbReference type="PIRSR" id="PIRSR001084-2"/>
    </source>
</evidence>
<evidence type="ECO:0000256" key="8">
    <source>
        <dbReference type="PIRNR" id="PIRNR001084"/>
    </source>
</evidence>
<dbReference type="EC" id="3.2.1.23" evidence="3 8"/>
<dbReference type="PIRSF" id="PIRSF001084">
    <property type="entry name" value="B-galactosidase"/>
    <property type="match status" value="1"/>
</dbReference>
<dbReference type="PANTHER" id="PTHR36447:SF2">
    <property type="entry name" value="BETA-GALACTOSIDASE YESZ"/>
    <property type="match status" value="1"/>
</dbReference>
<dbReference type="RefSeq" id="WP_308448953.1">
    <property type="nucleotide sequence ID" value="NZ_JAJEQC010000004.1"/>
</dbReference>
<sequence>MLNGNTIELGVCYYPEHWDTSFWKEDMLRMKSYGIGVIRVAEFAWNLFEPEEGRFDDSFWDRFLNVAKDCGIQVIFCTPTATPPAWLTEKYPEVLNCDIYGHPVYHGMRKHHNMTSPVYLDFVKKIVEHIAAHYSAHPAIIGWQIDNEVNCETNSYHAPSDHEAFRKYLKEKYGTLENLNRAMGTTFWNQTYTDWEQVHLSRYTLANSNNPHMMLEEKRFISEAAINYIGIQADIIRKYRRSEQFITTNGLFGVLDNHKLVKEKLDFITYDSYPNFAFAMEGSKLSPRSLRDRETSFNLAKTRSVSNRFGIMEQQSGPGGWNTRLLQPAPKPGQLRLWTFQSIAHGADFVSYFRWRTCTFGTEMYWHGLLNYDNFPNRRTEELLRVSEDIQKIQRIAGTKHTTKFAILCDYDNEWDGMEDKWHGPLNRESTDGWFKALQRAHIPFEFVNINDEGTSQPLGNFTAAVYPHPTIMTPARAEILRAYAENGGTLFFGCRSGYKDIDGQCPMMPMPGLLAPLTGCTVEDFTFIGPADEKEYMTLGEKKIPAPTFNDILRPDFESCEVLATYDGNYYNGKPALTKNTVGKGTVYACGSVFAEETAAALLELLPKAELCPVTGWLELPEEIELTVRTNEKNGRSYAFLLNYTAQPQTVTVQKPTKELLTRETLDGTYTMEPYGVLVLDKPQ</sequence>
<accession>A0AAE3ALI0</accession>
<dbReference type="InterPro" id="IPR029062">
    <property type="entry name" value="Class_I_gatase-like"/>
</dbReference>
<organism evidence="14 15">
    <name type="scientific">Hominenteromicrobium mulieris</name>
    <dbReference type="NCBI Taxonomy" id="2885357"/>
    <lineage>
        <taxon>Bacteria</taxon>
        <taxon>Bacillati</taxon>
        <taxon>Bacillota</taxon>
        <taxon>Clostridia</taxon>
        <taxon>Eubacteriales</taxon>
        <taxon>Oscillospiraceae</taxon>
        <taxon>Hominenteromicrobium</taxon>
    </lineage>
</organism>
<evidence type="ECO:0000313" key="14">
    <source>
        <dbReference type="EMBL" id="MCC2136476.1"/>
    </source>
</evidence>
<dbReference type="Gene3D" id="2.60.40.1180">
    <property type="entry name" value="Golgi alpha-mannosidase II"/>
    <property type="match status" value="1"/>
</dbReference>
<comment type="catalytic activity">
    <reaction evidence="1 8">
        <text>Hydrolysis of terminal non-reducing beta-D-galactose residues in beta-D-galactosides.</text>
        <dbReference type="EC" id="3.2.1.23"/>
    </reaction>
</comment>
<feature type="binding site" evidence="10">
    <location>
        <position position="147"/>
    </location>
    <ligand>
        <name>substrate</name>
    </ligand>
</feature>
<reference evidence="14" key="1">
    <citation type="submission" date="2021-10" db="EMBL/GenBank/DDBJ databases">
        <title>Anaerobic single-cell dispensing facilitates the cultivation of human gut bacteria.</title>
        <authorList>
            <person name="Afrizal A."/>
        </authorList>
    </citation>
    <scope>NUCLEOTIDE SEQUENCE</scope>
    <source>
        <strain evidence="14">CLA-AA-H250</strain>
    </source>
</reference>
<comment type="caution">
    <text evidence="14">The sequence shown here is derived from an EMBL/GenBank/DDBJ whole genome shotgun (WGS) entry which is preliminary data.</text>
</comment>
<dbReference type="GO" id="GO:0006012">
    <property type="term" value="P:galactose metabolic process"/>
    <property type="evidence" value="ECO:0007669"/>
    <property type="project" value="InterPro"/>
</dbReference>
<dbReference type="Pfam" id="PF02449">
    <property type="entry name" value="Glyco_hydro_42"/>
    <property type="match status" value="1"/>
</dbReference>
<evidence type="ECO:0000256" key="5">
    <source>
        <dbReference type="ARBA" id="ARBA00022801"/>
    </source>
</evidence>
<dbReference type="PANTHER" id="PTHR36447">
    <property type="entry name" value="BETA-GALACTOSIDASE GANA"/>
    <property type="match status" value="1"/>
</dbReference>
<feature type="domain" description="Glycoside hydrolase family 42 N-terminal" evidence="11">
    <location>
        <begin position="12"/>
        <end position="393"/>
    </location>
</feature>
<dbReference type="GO" id="GO:0046872">
    <property type="term" value="F:metal ion binding"/>
    <property type="evidence" value="ECO:0007669"/>
    <property type="project" value="UniProtKB-KW"/>
</dbReference>
<evidence type="ECO:0000256" key="4">
    <source>
        <dbReference type="ARBA" id="ARBA00022723"/>
    </source>
</evidence>
<dbReference type="Gene3D" id="3.20.20.80">
    <property type="entry name" value="Glycosidases"/>
    <property type="match status" value="1"/>
</dbReference>
<dbReference type="EMBL" id="JAJEQC010000004">
    <property type="protein sequence ID" value="MCC2136476.1"/>
    <property type="molecule type" value="Genomic_DNA"/>
</dbReference>
<keyword evidence="5 8" id="KW-0378">Hydrolase</keyword>
<feature type="active site" description="Proton donor" evidence="9">
    <location>
        <position position="148"/>
    </location>
</feature>
<dbReference type="Gene3D" id="3.40.50.880">
    <property type="match status" value="1"/>
</dbReference>
<comment type="similarity">
    <text evidence="2 8">Belongs to the glycosyl hydrolase 42 family.</text>
</comment>
<evidence type="ECO:0000256" key="6">
    <source>
        <dbReference type="ARBA" id="ARBA00022833"/>
    </source>
</evidence>
<dbReference type="InterPro" id="IPR013780">
    <property type="entry name" value="Glyco_hydro_b"/>
</dbReference>
<dbReference type="Pfam" id="PF08532">
    <property type="entry name" value="Glyco_hydro_42M"/>
    <property type="match status" value="1"/>
</dbReference>